<dbReference type="EMBL" id="CP007501">
    <property type="protein sequence ID" value="AKD25276.1"/>
    <property type="molecule type" value="Genomic_DNA"/>
</dbReference>
<dbReference type="SUPFAM" id="SSF56954">
    <property type="entry name" value="Outer membrane efflux proteins (OEP)"/>
    <property type="match status" value="1"/>
</dbReference>
<dbReference type="PANTHER" id="PTHR30203">
    <property type="entry name" value="OUTER MEMBRANE CATION EFFLUX PROTEIN"/>
    <property type="match status" value="1"/>
</dbReference>
<keyword evidence="3" id="KW-1185">Reference proteome</keyword>
<dbReference type="GO" id="GO:0015562">
    <property type="term" value="F:efflux transmembrane transporter activity"/>
    <property type="evidence" value="ECO:0007669"/>
    <property type="project" value="InterPro"/>
</dbReference>
<name>A0A0E3ZJV6_9BURK</name>
<gene>
    <name evidence="2" type="ORF">CL55_00009430</name>
</gene>
<dbReference type="Pfam" id="PF02321">
    <property type="entry name" value="OEP"/>
    <property type="match status" value="1"/>
</dbReference>
<dbReference type="InterPro" id="IPR010131">
    <property type="entry name" value="MdtP/NodT-like"/>
</dbReference>
<dbReference type="Proteomes" id="UP000061135">
    <property type="component" value="Chromosome"/>
</dbReference>
<evidence type="ECO:0000256" key="1">
    <source>
        <dbReference type="ARBA" id="ARBA00007613"/>
    </source>
</evidence>
<dbReference type="AlphaFoldDB" id="A0A0E3ZJV6"/>
<dbReference type="RefSeq" id="WP_052728768.1">
    <property type="nucleotide sequence ID" value="NZ_CP007501.1"/>
</dbReference>
<dbReference type="STRING" id="1835254.CL55_00009430"/>
<dbReference type="Gene3D" id="1.20.1600.10">
    <property type="entry name" value="Outer membrane efflux proteins (OEP)"/>
    <property type="match status" value="1"/>
</dbReference>
<dbReference type="InterPro" id="IPR003423">
    <property type="entry name" value="OMP_efflux"/>
</dbReference>
<dbReference type="PANTHER" id="PTHR30203:SF24">
    <property type="entry name" value="BLR4935 PROTEIN"/>
    <property type="match status" value="1"/>
</dbReference>
<comment type="similarity">
    <text evidence="1">Belongs to the outer membrane factor (OMF) (TC 1.B.17) family.</text>
</comment>
<accession>A0A0E3ZJV6</accession>
<organism evidence="2 3">
    <name type="scientific">Polynucleobacter duraquae</name>
    <dbReference type="NCBI Taxonomy" id="1835254"/>
    <lineage>
        <taxon>Bacteria</taxon>
        <taxon>Pseudomonadati</taxon>
        <taxon>Pseudomonadota</taxon>
        <taxon>Betaproteobacteria</taxon>
        <taxon>Burkholderiales</taxon>
        <taxon>Burkholderiaceae</taxon>
        <taxon>Polynucleobacter</taxon>
    </lineage>
</organism>
<protein>
    <submittedName>
        <fullName evidence="2">Outer membrane protein</fullName>
    </submittedName>
</protein>
<proteinExistence type="inferred from homology"/>
<dbReference type="HOGENOM" id="CLU_045519_0_0_4"/>
<dbReference type="PATRIC" id="fig|576611.7.peg.959"/>
<dbReference type="OrthoDB" id="8558511at2"/>
<sequence>MLREYSGVVRRCVIQFTGLVFILGSPIALANAELKGGSTLKSFYESSWERQPDYKSYQYRVEAALAKQKIASSLLVSPASVEVSQKTDRTNSNQGASETILGLDIPLWLWNERSSSINLADAEYKKLLSQYYLSQLRIAAEVRDAYWNYQKSKIESDLALRRNENAKSLALDVEKRFKAGDLSRADLHQANGALASSEAFLVEAQANVINAEQRVRTLLGSEYLKKIQFGDIAKNIEPLPKVPENLSGLDSSLPIVAALVDQLEVAKKALDLAKSQTRASPQLQIWTTKGREVYGVPYQQSVAVGLRIPFGSDARNTNRLASATAEMVDSEVRLSYERESALSNVESNVALVKSAQMKLGAADKRSNLANETRQFFDKSFRFGETDLPTRLRIELEAVDANRQAAIAKINYAVSVSNLRQALGLLPE</sequence>
<evidence type="ECO:0000313" key="2">
    <source>
        <dbReference type="EMBL" id="AKD25276.1"/>
    </source>
</evidence>
<dbReference type="KEGG" id="pdq:CL55_00009430"/>
<reference evidence="2 3" key="1">
    <citation type="submission" date="2014-03" db="EMBL/GenBank/DDBJ databases">
        <title>Genome of Polynucleobacter strain MWH-MoK4.</title>
        <authorList>
            <person name="Hahn M.W."/>
        </authorList>
    </citation>
    <scope>NUCLEOTIDE SEQUENCE [LARGE SCALE GENOMIC DNA]</scope>
    <source>
        <strain evidence="2 3">MWH-MoK4</strain>
    </source>
</reference>
<evidence type="ECO:0000313" key="3">
    <source>
        <dbReference type="Proteomes" id="UP000061135"/>
    </source>
</evidence>